<dbReference type="PANTHER" id="PTHR11365:SF2">
    <property type="entry name" value="5-OXOPROLINASE"/>
    <property type="match status" value="1"/>
</dbReference>
<proteinExistence type="predicted"/>
<dbReference type="EMBL" id="PKPP01003598">
    <property type="protein sequence ID" value="PWA68613.1"/>
    <property type="molecule type" value="Genomic_DNA"/>
</dbReference>
<dbReference type="GO" id="GO:0005829">
    <property type="term" value="C:cytosol"/>
    <property type="evidence" value="ECO:0007669"/>
    <property type="project" value="TreeGrafter"/>
</dbReference>
<dbReference type="PANTHER" id="PTHR11365">
    <property type="entry name" value="5-OXOPROLINASE RELATED"/>
    <property type="match status" value="1"/>
</dbReference>
<accession>A0A2U1N548</accession>
<sequence>MAPGLNYFDAKDTTLVSGLTVLFAAERIVGPTGGVVGYSQTLFGVETEKPLIGFDMGGTSTDVSQYAGSYEQVVETQIVGAIIQAPQLDIRTIAADSGSKLKFQFGTFRVGPESLWDHDGDVILEKFEVHTGSGSALAKLNGCAAASWMGCMSGLLRLQGPYNPTGAI</sequence>
<organism evidence="2 3">
    <name type="scientific">Artemisia annua</name>
    <name type="common">Sweet wormwood</name>
    <dbReference type="NCBI Taxonomy" id="35608"/>
    <lineage>
        <taxon>Eukaryota</taxon>
        <taxon>Viridiplantae</taxon>
        <taxon>Streptophyta</taxon>
        <taxon>Embryophyta</taxon>
        <taxon>Tracheophyta</taxon>
        <taxon>Spermatophyta</taxon>
        <taxon>Magnoliopsida</taxon>
        <taxon>eudicotyledons</taxon>
        <taxon>Gunneridae</taxon>
        <taxon>Pentapetalae</taxon>
        <taxon>asterids</taxon>
        <taxon>campanulids</taxon>
        <taxon>Asterales</taxon>
        <taxon>Asteraceae</taxon>
        <taxon>Asteroideae</taxon>
        <taxon>Anthemideae</taxon>
        <taxon>Artemisiinae</taxon>
        <taxon>Artemisia</taxon>
    </lineage>
</organism>
<dbReference type="GO" id="GO:0017168">
    <property type="term" value="F:5-oxoprolinase (ATP-hydrolyzing) activity"/>
    <property type="evidence" value="ECO:0007669"/>
    <property type="project" value="TreeGrafter"/>
</dbReference>
<dbReference type="STRING" id="35608.A0A2U1N548"/>
<dbReference type="GO" id="GO:0006749">
    <property type="term" value="P:glutathione metabolic process"/>
    <property type="evidence" value="ECO:0007669"/>
    <property type="project" value="TreeGrafter"/>
</dbReference>
<dbReference type="InterPro" id="IPR045079">
    <property type="entry name" value="Oxoprolinase-like"/>
</dbReference>
<name>A0A2U1N548_ARTAN</name>
<dbReference type="AlphaFoldDB" id="A0A2U1N548"/>
<comment type="caution">
    <text evidence="2">The sequence shown here is derived from an EMBL/GenBank/DDBJ whole genome shotgun (WGS) entry which is preliminary data.</text>
</comment>
<evidence type="ECO:0000313" key="3">
    <source>
        <dbReference type="Proteomes" id="UP000245207"/>
    </source>
</evidence>
<protein>
    <submittedName>
        <fullName evidence="2">5-oxoprolinase-like protein</fullName>
    </submittedName>
</protein>
<keyword evidence="3" id="KW-1185">Reference proteome</keyword>
<evidence type="ECO:0000313" key="2">
    <source>
        <dbReference type="EMBL" id="PWA68613.1"/>
    </source>
</evidence>
<dbReference type="OrthoDB" id="3643at2759"/>
<evidence type="ECO:0000259" key="1">
    <source>
        <dbReference type="Pfam" id="PF01968"/>
    </source>
</evidence>
<feature type="domain" description="Hydantoinase A/oxoprolinase" evidence="1">
    <location>
        <begin position="30"/>
        <end position="115"/>
    </location>
</feature>
<reference evidence="2 3" key="1">
    <citation type="journal article" date="2018" name="Mol. Plant">
        <title>The genome of Artemisia annua provides insight into the evolution of Asteraceae family and artemisinin biosynthesis.</title>
        <authorList>
            <person name="Shen Q."/>
            <person name="Zhang L."/>
            <person name="Liao Z."/>
            <person name="Wang S."/>
            <person name="Yan T."/>
            <person name="Shi P."/>
            <person name="Liu M."/>
            <person name="Fu X."/>
            <person name="Pan Q."/>
            <person name="Wang Y."/>
            <person name="Lv Z."/>
            <person name="Lu X."/>
            <person name="Zhang F."/>
            <person name="Jiang W."/>
            <person name="Ma Y."/>
            <person name="Chen M."/>
            <person name="Hao X."/>
            <person name="Li L."/>
            <person name="Tang Y."/>
            <person name="Lv G."/>
            <person name="Zhou Y."/>
            <person name="Sun X."/>
            <person name="Brodelius P.E."/>
            <person name="Rose J.K.C."/>
            <person name="Tang K."/>
        </authorList>
    </citation>
    <scope>NUCLEOTIDE SEQUENCE [LARGE SCALE GENOMIC DNA]</scope>
    <source>
        <strain evidence="3">cv. Huhao1</strain>
        <tissue evidence="2">Leaf</tissue>
    </source>
</reference>
<gene>
    <name evidence="2" type="ORF">CTI12_AA307660</name>
</gene>
<dbReference type="Pfam" id="PF01968">
    <property type="entry name" value="Hydantoinase_A"/>
    <property type="match status" value="1"/>
</dbReference>
<dbReference type="InterPro" id="IPR002821">
    <property type="entry name" value="Hydantoinase_A"/>
</dbReference>
<dbReference type="Proteomes" id="UP000245207">
    <property type="component" value="Unassembled WGS sequence"/>
</dbReference>